<reference evidence="1 2" key="1">
    <citation type="submission" date="2016-05" db="EMBL/GenBank/DDBJ databases">
        <title>A degradative enzymes factory behind the ericoid mycorrhizal symbiosis.</title>
        <authorList>
            <consortium name="DOE Joint Genome Institute"/>
            <person name="Martino E."/>
            <person name="Morin E."/>
            <person name="Grelet G."/>
            <person name="Kuo A."/>
            <person name="Kohler A."/>
            <person name="Daghino S."/>
            <person name="Barry K."/>
            <person name="Choi C."/>
            <person name="Cichocki N."/>
            <person name="Clum A."/>
            <person name="Copeland A."/>
            <person name="Hainaut M."/>
            <person name="Haridas S."/>
            <person name="Labutti K."/>
            <person name="Lindquist E."/>
            <person name="Lipzen A."/>
            <person name="Khouja H.-R."/>
            <person name="Murat C."/>
            <person name="Ohm R."/>
            <person name="Olson A."/>
            <person name="Spatafora J."/>
            <person name="Veneault-Fourrey C."/>
            <person name="Henrissat B."/>
            <person name="Grigoriev I."/>
            <person name="Martin F."/>
            <person name="Perotto S."/>
        </authorList>
    </citation>
    <scope>NUCLEOTIDE SEQUENCE [LARGE SCALE GENOMIC DNA]</scope>
    <source>
        <strain evidence="1 2">UAMH 7357</strain>
    </source>
</reference>
<dbReference type="OrthoDB" id="3497560at2759"/>
<dbReference type="AlphaFoldDB" id="A0A2J6PPG6"/>
<keyword evidence="2" id="KW-1185">Reference proteome</keyword>
<name>A0A2J6PPG6_9HELO</name>
<organism evidence="1 2">
    <name type="scientific">Hyaloscypha hepaticicola</name>
    <dbReference type="NCBI Taxonomy" id="2082293"/>
    <lineage>
        <taxon>Eukaryota</taxon>
        <taxon>Fungi</taxon>
        <taxon>Dikarya</taxon>
        <taxon>Ascomycota</taxon>
        <taxon>Pezizomycotina</taxon>
        <taxon>Leotiomycetes</taxon>
        <taxon>Helotiales</taxon>
        <taxon>Hyaloscyphaceae</taxon>
        <taxon>Hyaloscypha</taxon>
    </lineage>
</organism>
<evidence type="ECO:0000313" key="2">
    <source>
        <dbReference type="Proteomes" id="UP000235672"/>
    </source>
</evidence>
<dbReference type="EMBL" id="KZ613509">
    <property type="protein sequence ID" value="PMD15914.1"/>
    <property type="molecule type" value="Genomic_DNA"/>
</dbReference>
<proteinExistence type="predicted"/>
<protein>
    <submittedName>
        <fullName evidence="1">Uncharacterized protein</fullName>
    </submittedName>
</protein>
<evidence type="ECO:0000313" key="1">
    <source>
        <dbReference type="EMBL" id="PMD15914.1"/>
    </source>
</evidence>
<accession>A0A2J6PPG6</accession>
<gene>
    <name evidence="1" type="ORF">NA56DRAFT_581299</name>
</gene>
<dbReference type="Proteomes" id="UP000235672">
    <property type="component" value="Unassembled WGS sequence"/>
</dbReference>
<sequence>HNQFPSDTPFLQVDELSDGFKELYIIITKYNTPFQLRALHQYSIISKGQVLLGTSITGLGYWTRNTLISDIDLDKSYNCEIAADIIDCTGKGRIRYTILYSEFREGLPVNIGKINNNFFTEFTDCLWAKGLENSFGLEVKQDQSRKMIEFSFNTGLLLVREEEVNQELKEGTGQFTLRVIV</sequence>
<feature type="non-terminal residue" evidence="1">
    <location>
        <position position="1"/>
    </location>
</feature>